<sequence>MKYIRFLLFLALLTISGCQNELYENALQKKAPFEAKTVSLNDIPEVDAIINQNFGNIKTGKFKTNKSAGGSTEAVFETNNIIEVVDTLSNKNYSIRFSFSDTPANITYNLIVNILPDKTQNIFVEKYTCNPENFEAYKNNLYSFKYFKGRVDLYRASAFFNKTSLTGKTTSKDPCLQLIYPNGDPVPSASSFIDLSGTAGAYPGGGSGSDNPYIDNGYSYGPVTWTYYPPNESGDTTGGSTTDLGCCSCGNCGTHYYPPSERPNHTQKGTPCDDLRPVGFITLNAEPEALRMLRIKLPMTVEQWQWLHGKDHVATALLNYVNSNPTVTNANRNAFEIIKLGTELNLESKSFPLQILNQMSLNPNLLFDVRASYFSPYNIDRSAITNDTPEGQKFNEIYDALLKSPEFKNLFVSMFGDLFSGNYRHNVKFELADAVYDSDNPTKEINANTTYDPNLPYILIKINKKILNNSSMKQTKIENAKTVLHEFIHAYLYTIANNPIVGPTDIASLLNKKYPVGNKQHDFMYNDMIPTMQKILGEIRDLVTTQRGRNVLENEVTMHPTTNPLTSTSWIWNEYYKYLSLNGLNEANCFKVDFPKNSDQWNLLSKYIEYGHNELDK</sequence>
<dbReference type="Proteomes" id="UP001485226">
    <property type="component" value="Unassembled WGS sequence"/>
</dbReference>
<evidence type="ECO:0000256" key="1">
    <source>
        <dbReference type="SAM" id="SignalP"/>
    </source>
</evidence>
<feature type="signal peptide" evidence="1">
    <location>
        <begin position="1"/>
        <end position="20"/>
    </location>
</feature>
<dbReference type="RefSeq" id="WP_341694129.1">
    <property type="nucleotide sequence ID" value="NZ_JBBYHS010000018.1"/>
</dbReference>
<gene>
    <name evidence="2" type="ORF">AAEO57_16465</name>
</gene>
<name>A0ABU9IT36_9FLAO</name>
<evidence type="ECO:0008006" key="4">
    <source>
        <dbReference type="Google" id="ProtNLM"/>
    </source>
</evidence>
<protein>
    <recommendedName>
        <fullName evidence="4">SprT-like family protein</fullName>
    </recommendedName>
</protein>
<reference evidence="2 3" key="1">
    <citation type="submission" date="2024-04" db="EMBL/GenBank/DDBJ databases">
        <title>Flavobacterium sp. DGU38 16S ribosomal RNA gene Genome sequencing and assembly.</title>
        <authorList>
            <person name="Park S."/>
        </authorList>
    </citation>
    <scope>NUCLEOTIDE SEQUENCE [LARGE SCALE GENOMIC DNA]</scope>
    <source>
        <strain evidence="2 3">DGU38</strain>
    </source>
</reference>
<comment type="caution">
    <text evidence="2">The sequence shown here is derived from an EMBL/GenBank/DDBJ whole genome shotgun (WGS) entry which is preliminary data.</text>
</comment>
<dbReference type="EMBL" id="JBBYHS010000018">
    <property type="protein sequence ID" value="MEL1255386.1"/>
    <property type="molecule type" value="Genomic_DNA"/>
</dbReference>
<evidence type="ECO:0000313" key="2">
    <source>
        <dbReference type="EMBL" id="MEL1255386.1"/>
    </source>
</evidence>
<keyword evidence="3" id="KW-1185">Reference proteome</keyword>
<accession>A0ABU9IT36</accession>
<keyword evidence="1" id="KW-0732">Signal</keyword>
<feature type="chain" id="PRO_5047142595" description="SprT-like family protein" evidence="1">
    <location>
        <begin position="21"/>
        <end position="617"/>
    </location>
</feature>
<evidence type="ECO:0000313" key="3">
    <source>
        <dbReference type="Proteomes" id="UP001485226"/>
    </source>
</evidence>
<dbReference type="PROSITE" id="PS51257">
    <property type="entry name" value="PROKAR_LIPOPROTEIN"/>
    <property type="match status" value="1"/>
</dbReference>
<proteinExistence type="predicted"/>
<organism evidence="2 3">
    <name type="scientific">Flavobacterium calami</name>
    <dbReference type="NCBI Taxonomy" id="3139144"/>
    <lineage>
        <taxon>Bacteria</taxon>
        <taxon>Pseudomonadati</taxon>
        <taxon>Bacteroidota</taxon>
        <taxon>Flavobacteriia</taxon>
        <taxon>Flavobacteriales</taxon>
        <taxon>Flavobacteriaceae</taxon>
        <taxon>Flavobacterium</taxon>
    </lineage>
</organism>